<protein>
    <submittedName>
        <fullName evidence="2">Uncharacterized protein</fullName>
    </submittedName>
</protein>
<keyword evidence="3" id="KW-1185">Reference proteome</keyword>
<sequence length="104" mass="10650">MFSRGGNGFARREAWIFLPEGDVNLYRFETLKDPARQVQGTGQVSGLQSSPTGGLSIPKRDVSGGLSNAVRPHSAACGSSSRGGSMGDAGFGMGTTVAATLSLS</sequence>
<organism evidence="2 3">
    <name type="scientific">Roseibium marinum</name>
    <dbReference type="NCBI Taxonomy" id="281252"/>
    <lineage>
        <taxon>Bacteria</taxon>
        <taxon>Pseudomonadati</taxon>
        <taxon>Pseudomonadota</taxon>
        <taxon>Alphaproteobacteria</taxon>
        <taxon>Hyphomicrobiales</taxon>
        <taxon>Stappiaceae</taxon>
        <taxon>Roseibium</taxon>
    </lineage>
</organism>
<feature type="compositionally biased region" description="Polar residues" evidence="1">
    <location>
        <begin position="38"/>
        <end position="53"/>
    </location>
</feature>
<dbReference type="EMBL" id="PPCN01000011">
    <property type="protein sequence ID" value="POF28831.1"/>
    <property type="molecule type" value="Genomic_DNA"/>
</dbReference>
<feature type="compositionally biased region" description="Low complexity" evidence="1">
    <location>
        <begin position="74"/>
        <end position="83"/>
    </location>
</feature>
<proteinExistence type="predicted"/>
<comment type="caution">
    <text evidence="2">The sequence shown here is derived from an EMBL/GenBank/DDBJ whole genome shotgun (WGS) entry which is preliminary data.</text>
</comment>
<name>A0A2S3UMC4_9HYPH</name>
<dbReference type="AlphaFoldDB" id="A0A2S3UMC4"/>
<evidence type="ECO:0000256" key="1">
    <source>
        <dbReference type="SAM" id="MobiDB-lite"/>
    </source>
</evidence>
<evidence type="ECO:0000313" key="3">
    <source>
        <dbReference type="Proteomes" id="UP000236959"/>
    </source>
</evidence>
<accession>A0A2S3UMC4</accession>
<reference evidence="2 3" key="1">
    <citation type="submission" date="2018-01" db="EMBL/GenBank/DDBJ databases">
        <title>Genomic Encyclopedia of Archaeal and Bacterial Type Strains, Phase II (KMG-II): from individual species to whole genera.</title>
        <authorList>
            <person name="Goeker M."/>
        </authorList>
    </citation>
    <scope>NUCLEOTIDE SEQUENCE [LARGE SCALE GENOMIC DNA]</scope>
    <source>
        <strain evidence="2 3">DSM 17023</strain>
    </source>
</reference>
<evidence type="ECO:0000313" key="2">
    <source>
        <dbReference type="EMBL" id="POF28831.1"/>
    </source>
</evidence>
<dbReference type="Proteomes" id="UP000236959">
    <property type="component" value="Unassembled WGS sequence"/>
</dbReference>
<gene>
    <name evidence="2" type="ORF">CLV41_11181</name>
</gene>
<feature type="region of interest" description="Disordered" evidence="1">
    <location>
        <begin position="37"/>
        <end position="89"/>
    </location>
</feature>